<dbReference type="GO" id="GO:0008897">
    <property type="term" value="F:holo-[acyl-carrier-protein] synthase activity"/>
    <property type="evidence" value="ECO:0007669"/>
    <property type="project" value="InterPro"/>
</dbReference>
<dbReference type="Pfam" id="PF01648">
    <property type="entry name" value="ACPS"/>
    <property type="match status" value="1"/>
</dbReference>
<dbReference type="GO" id="GO:0000287">
    <property type="term" value="F:magnesium ion binding"/>
    <property type="evidence" value="ECO:0007669"/>
    <property type="project" value="InterPro"/>
</dbReference>
<comment type="similarity">
    <text evidence="1">Belongs to the P-Pant transferase superfamily. Gsp/Sfp/HetI/AcpT family.</text>
</comment>
<dbReference type="GO" id="GO:0005829">
    <property type="term" value="C:cytosol"/>
    <property type="evidence" value="ECO:0007669"/>
    <property type="project" value="TreeGrafter"/>
</dbReference>
<accession>A0AAU2JSI9</accession>
<dbReference type="InterPro" id="IPR050559">
    <property type="entry name" value="P-Pant_transferase_sf"/>
</dbReference>
<proteinExistence type="inferred from homology"/>
<protein>
    <submittedName>
        <fullName evidence="4">4'-phosphopantetheinyl transferase superfamily protein</fullName>
    </submittedName>
</protein>
<dbReference type="SUPFAM" id="SSF56214">
    <property type="entry name" value="4'-phosphopantetheinyl transferase"/>
    <property type="match status" value="2"/>
</dbReference>
<dbReference type="EMBL" id="CP108264">
    <property type="protein sequence ID" value="WTU74886.1"/>
    <property type="molecule type" value="Genomic_DNA"/>
</dbReference>
<dbReference type="GO" id="GO:0019878">
    <property type="term" value="P:lysine biosynthetic process via aminoadipic acid"/>
    <property type="evidence" value="ECO:0007669"/>
    <property type="project" value="TreeGrafter"/>
</dbReference>
<name>A0AAU2JSI9_9ACTN</name>
<evidence type="ECO:0000259" key="3">
    <source>
        <dbReference type="Pfam" id="PF01648"/>
    </source>
</evidence>
<dbReference type="AlphaFoldDB" id="A0AAU2JSI9"/>
<organism evidence="4">
    <name type="scientific">Streptomyces sp. NBC_00049</name>
    <dbReference type="NCBI Taxonomy" id="2903617"/>
    <lineage>
        <taxon>Bacteria</taxon>
        <taxon>Bacillati</taxon>
        <taxon>Actinomycetota</taxon>
        <taxon>Actinomycetes</taxon>
        <taxon>Kitasatosporales</taxon>
        <taxon>Streptomycetaceae</taxon>
        <taxon>Streptomyces</taxon>
    </lineage>
</organism>
<dbReference type="PANTHER" id="PTHR12215">
    <property type="entry name" value="PHOSPHOPANTETHEINE TRANSFERASE"/>
    <property type="match status" value="1"/>
</dbReference>
<dbReference type="InterPro" id="IPR037143">
    <property type="entry name" value="4-PPantetheinyl_Trfase_dom_sf"/>
</dbReference>
<dbReference type="InterPro" id="IPR008278">
    <property type="entry name" value="4-PPantetheinyl_Trfase_dom"/>
</dbReference>
<sequence length="261" mass="28797">MEPAEVLLAPTSAPARVLPERGGTHVWFGDGHGAVLGQDFPLLSEDERDRCLRFSRDEDRRRFAAAWAAVRRTLGAYADLPPEEVRFRRSGSAGRGTLHHQRLLLAAPSSPRVFLSVARSEELWLLGLSVGDPIGVDLEHVRDFDTEGLIDRCLAPEEQREVRALPPEARGTAFVRAWTRKEALIKAAGLPLTTAPHRLLVHPGRPGPVRVDLHERDRTAPDSWTVHDLPRYGPVWAALARPLAGTGSVLVHDTMTGENRA</sequence>
<evidence type="ECO:0000313" key="4">
    <source>
        <dbReference type="EMBL" id="WTU74886.1"/>
    </source>
</evidence>
<dbReference type="PANTHER" id="PTHR12215:SF10">
    <property type="entry name" value="L-AMINOADIPATE-SEMIALDEHYDE DEHYDROGENASE-PHOSPHOPANTETHEINYL TRANSFERASE"/>
    <property type="match status" value="1"/>
</dbReference>
<feature type="domain" description="4'-phosphopantetheinyl transferase" evidence="3">
    <location>
        <begin position="133"/>
        <end position="220"/>
    </location>
</feature>
<reference evidence="4" key="1">
    <citation type="submission" date="2022-10" db="EMBL/GenBank/DDBJ databases">
        <title>The complete genomes of actinobacterial strains from the NBC collection.</title>
        <authorList>
            <person name="Joergensen T.S."/>
            <person name="Alvarez Arevalo M."/>
            <person name="Sterndorff E.B."/>
            <person name="Faurdal D."/>
            <person name="Vuksanovic O."/>
            <person name="Mourched A.-S."/>
            <person name="Charusanti P."/>
            <person name="Shaw S."/>
            <person name="Blin K."/>
            <person name="Weber T."/>
        </authorList>
    </citation>
    <scope>NUCLEOTIDE SEQUENCE</scope>
    <source>
        <strain evidence="4">NBC_00049</strain>
    </source>
</reference>
<evidence type="ECO:0000256" key="1">
    <source>
        <dbReference type="ARBA" id="ARBA00010990"/>
    </source>
</evidence>
<gene>
    <name evidence="4" type="ORF">OG327_17080</name>
</gene>
<dbReference type="Gene3D" id="3.90.470.20">
    <property type="entry name" value="4'-phosphopantetheinyl transferase domain"/>
    <property type="match status" value="1"/>
</dbReference>
<keyword evidence="2 4" id="KW-0808">Transferase</keyword>
<evidence type="ECO:0000256" key="2">
    <source>
        <dbReference type="ARBA" id="ARBA00022679"/>
    </source>
</evidence>